<accession>A0A410P454</accession>
<dbReference type="RefSeq" id="WP_128699611.1">
    <property type="nucleotide sequence ID" value="NZ_CP019384.1"/>
</dbReference>
<keyword evidence="2" id="KW-1185">Reference proteome</keyword>
<dbReference type="EC" id="6.2.1.30" evidence="1"/>
<evidence type="ECO:0000313" key="2">
    <source>
        <dbReference type="Proteomes" id="UP000287243"/>
    </source>
</evidence>
<reference evidence="1 2" key="1">
    <citation type="submission" date="2017-01" db="EMBL/GenBank/DDBJ databases">
        <title>First insights into the biology of 'candidatus Vampirococcus archaeovorus'.</title>
        <authorList>
            <person name="Kizina J."/>
            <person name="Jordan S."/>
            <person name="Stueber K."/>
            <person name="Reinhardt R."/>
            <person name="Harder J."/>
        </authorList>
    </citation>
    <scope>NUCLEOTIDE SEQUENCE [LARGE SCALE GENOMIC DNA]</scope>
    <source>
        <strain evidence="1 2">LiM</strain>
    </source>
</reference>
<dbReference type="AlphaFoldDB" id="A0A410P454"/>
<dbReference type="Gene3D" id="3.40.50.12780">
    <property type="entry name" value="N-terminal domain of ligase-like"/>
    <property type="match status" value="1"/>
</dbReference>
<dbReference type="InterPro" id="IPR042099">
    <property type="entry name" value="ANL_N_sf"/>
</dbReference>
<dbReference type="SUPFAM" id="SSF56801">
    <property type="entry name" value="Acetyl-CoA synthetase-like"/>
    <property type="match status" value="1"/>
</dbReference>
<dbReference type="GO" id="GO:0047475">
    <property type="term" value="F:phenylacetate-CoA ligase activity"/>
    <property type="evidence" value="ECO:0007669"/>
    <property type="project" value="UniProtKB-EC"/>
</dbReference>
<dbReference type="Proteomes" id="UP000287243">
    <property type="component" value="Chromosome"/>
</dbReference>
<protein>
    <submittedName>
        <fullName evidence="1">Phenylacetate-coenzyme A ligase</fullName>
        <ecNumber evidence="1">6.2.1.30</ecNumber>
    </submittedName>
</protein>
<name>A0A410P454_VELA1</name>
<gene>
    <name evidence="1" type="ORF">BU251_04100</name>
</gene>
<proteinExistence type="predicted"/>
<keyword evidence="1" id="KW-0436">Ligase</keyword>
<dbReference type="EMBL" id="CP019384">
    <property type="protein sequence ID" value="QAT16969.1"/>
    <property type="molecule type" value="Genomic_DNA"/>
</dbReference>
<dbReference type="KEGG" id="vai:BU251_04100"/>
<dbReference type="PANTHER" id="PTHR43845">
    <property type="entry name" value="BLR5969 PROTEIN"/>
    <property type="match status" value="1"/>
</dbReference>
<dbReference type="PANTHER" id="PTHR43845:SF1">
    <property type="entry name" value="BLR5969 PROTEIN"/>
    <property type="match status" value="1"/>
</dbReference>
<evidence type="ECO:0000313" key="1">
    <source>
        <dbReference type="EMBL" id="QAT16969.1"/>
    </source>
</evidence>
<sequence>MDIVTLKKINHLLACFAHLQPYRAVRLPLKSCGEFLKLPLMMRDDIRQFPPEGEAFNVTATSGSSGKQMYILHPKDCYRTHLRRLVKIYKSCGMKPGDLCLNLCSYELNSGGRIMEQAFRALGAGVIPLGSLTSPEKTKEAIALIKSLKPAFINSYTNQLYDIFSVLKRKHPVKSCILNGEPLYPWFKDRLRALSGTRIFDHYGAMEFSGFAIAEDPKDTFMRLFEDGLYIEILGEDGRTAETGEGRIVITDLENTCMPFIRYVLGDRVHITKKGNAKYIRVLGRDADSLLIEGKIVSRRLVAETILRLLGHPRFFCVVDKNKRNFRDNITLHIPEKNLSASATLIKELGVRLHIAHLVTIRPHSGHVPKTSTGKYRHIMDLRGHATRH</sequence>
<dbReference type="OrthoDB" id="580775at2"/>
<organism evidence="1 2">
    <name type="scientific">Velamenicoccus archaeovorus</name>
    <dbReference type="NCBI Taxonomy" id="1930593"/>
    <lineage>
        <taxon>Bacteria</taxon>
        <taxon>Pseudomonadati</taxon>
        <taxon>Candidatus Omnitrophota</taxon>
        <taxon>Candidatus Velamenicoccus</taxon>
    </lineage>
</organism>